<dbReference type="RefSeq" id="WP_345133299.1">
    <property type="nucleotide sequence ID" value="NZ_BAABAT010000023.1"/>
</dbReference>
<protein>
    <submittedName>
        <fullName evidence="1">Uncharacterized protein</fullName>
    </submittedName>
</protein>
<accession>A0ABP8DI17</accession>
<gene>
    <name evidence="1" type="ORF">GCM10022255_068590</name>
</gene>
<sequence>MTVPPLAVTVSKALFTPPAKWLARMLGIHIAVAAAWQRAGAGDWTDYAADLARRS</sequence>
<comment type="caution">
    <text evidence="1">The sequence shown here is derived from an EMBL/GenBank/DDBJ whole genome shotgun (WGS) entry which is preliminary data.</text>
</comment>
<evidence type="ECO:0000313" key="1">
    <source>
        <dbReference type="EMBL" id="GAA4256295.1"/>
    </source>
</evidence>
<reference evidence="2" key="1">
    <citation type="journal article" date="2019" name="Int. J. Syst. Evol. Microbiol.">
        <title>The Global Catalogue of Microorganisms (GCM) 10K type strain sequencing project: providing services to taxonomists for standard genome sequencing and annotation.</title>
        <authorList>
            <consortium name="The Broad Institute Genomics Platform"/>
            <consortium name="The Broad Institute Genome Sequencing Center for Infectious Disease"/>
            <person name="Wu L."/>
            <person name="Ma J."/>
        </authorList>
    </citation>
    <scope>NUCLEOTIDE SEQUENCE [LARGE SCALE GENOMIC DNA]</scope>
    <source>
        <strain evidence="2">JCM 17441</strain>
    </source>
</reference>
<proteinExistence type="predicted"/>
<name>A0ABP8DI17_9ACTN</name>
<keyword evidence="2" id="KW-1185">Reference proteome</keyword>
<evidence type="ECO:0000313" key="2">
    <source>
        <dbReference type="Proteomes" id="UP001500620"/>
    </source>
</evidence>
<organism evidence="1 2">
    <name type="scientific">Dactylosporangium darangshiense</name>
    <dbReference type="NCBI Taxonomy" id="579108"/>
    <lineage>
        <taxon>Bacteria</taxon>
        <taxon>Bacillati</taxon>
        <taxon>Actinomycetota</taxon>
        <taxon>Actinomycetes</taxon>
        <taxon>Micromonosporales</taxon>
        <taxon>Micromonosporaceae</taxon>
        <taxon>Dactylosporangium</taxon>
    </lineage>
</organism>
<dbReference type="EMBL" id="BAABAT010000023">
    <property type="protein sequence ID" value="GAA4256295.1"/>
    <property type="molecule type" value="Genomic_DNA"/>
</dbReference>
<dbReference type="Proteomes" id="UP001500620">
    <property type="component" value="Unassembled WGS sequence"/>
</dbReference>